<evidence type="ECO:0000313" key="3">
    <source>
        <dbReference type="Proteomes" id="UP000193623"/>
    </source>
</evidence>
<protein>
    <recommendedName>
        <fullName evidence="4">Lipoprotein</fullName>
    </recommendedName>
</protein>
<evidence type="ECO:0008006" key="4">
    <source>
        <dbReference type="Google" id="ProtNLM"/>
    </source>
</evidence>
<gene>
    <name evidence="2" type="ORF">PSJ8397_02882</name>
</gene>
<organism evidence="2 3">
    <name type="scientific">Pseudooctadecabacter jejudonensis</name>
    <dbReference type="NCBI Taxonomy" id="1391910"/>
    <lineage>
        <taxon>Bacteria</taxon>
        <taxon>Pseudomonadati</taxon>
        <taxon>Pseudomonadota</taxon>
        <taxon>Alphaproteobacteria</taxon>
        <taxon>Rhodobacterales</taxon>
        <taxon>Paracoccaceae</taxon>
        <taxon>Pseudooctadecabacter</taxon>
    </lineage>
</organism>
<dbReference type="AlphaFoldDB" id="A0A1Y5T3H4"/>
<sequence length="129" mass="14391">MTRITLSLLCLAALAACATPREQCINSANRELSTLDRLIATTQGNINRGFALVEVQDVRVLRTTCEGTNEDGSTFRFPCEETETFTRQEPVSLNIAEERIKLDQLQSRRASVARDVQARVQQCIAVHPE</sequence>
<proteinExistence type="predicted"/>
<dbReference type="PROSITE" id="PS51257">
    <property type="entry name" value="PROKAR_LIPOPROTEIN"/>
    <property type="match status" value="1"/>
</dbReference>
<evidence type="ECO:0000313" key="2">
    <source>
        <dbReference type="EMBL" id="SLN54949.1"/>
    </source>
</evidence>
<dbReference type="EMBL" id="FWFT01000005">
    <property type="protein sequence ID" value="SLN54949.1"/>
    <property type="molecule type" value="Genomic_DNA"/>
</dbReference>
<feature type="signal peptide" evidence="1">
    <location>
        <begin position="1"/>
        <end position="18"/>
    </location>
</feature>
<accession>A0A1Y5T3H4</accession>
<keyword evidence="3" id="KW-1185">Reference proteome</keyword>
<evidence type="ECO:0000256" key="1">
    <source>
        <dbReference type="SAM" id="SignalP"/>
    </source>
</evidence>
<reference evidence="2 3" key="1">
    <citation type="submission" date="2017-03" db="EMBL/GenBank/DDBJ databases">
        <authorList>
            <person name="Afonso C.L."/>
            <person name="Miller P.J."/>
            <person name="Scott M.A."/>
            <person name="Spackman E."/>
            <person name="Goraichik I."/>
            <person name="Dimitrov K.M."/>
            <person name="Suarez D.L."/>
            <person name="Swayne D.E."/>
        </authorList>
    </citation>
    <scope>NUCLEOTIDE SEQUENCE [LARGE SCALE GENOMIC DNA]</scope>
    <source>
        <strain evidence="2 3">CECT 8397</strain>
    </source>
</reference>
<dbReference type="OrthoDB" id="7875456at2"/>
<keyword evidence="1" id="KW-0732">Signal</keyword>
<feature type="chain" id="PRO_5012170129" description="Lipoprotein" evidence="1">
    <location>
        <begin position="19"/>
        <end position="129"/>
    </location>
</feature>
<name>A0A1Y5T3H4_9RHOB</name>
<dbReference type="RefSeq" id="WP_085865272.1">
    <property type="nucleotide sequence ID" value="NZ_FWFT01000005.1"/>
</dbReference>
<dbReference type="Proteomes" id="UP000193623">
    <property type="component" value="Unassembled WGS sequence"/>
</dbReference>